<dbReference type="RefSeq" id="WP_309802183.1">
    <property type="nucleotide sequence ID" value="NZ_JAVDPW010000022.1"/>
</dbReference>
<protein>
    <submittedName>
        <fullName evidence="8">Tight adherence protein C</fullName>
    </submittedName>
</protein>
<keyword evidence="5 6" id="KW-0472">Membrane</keyword>
<evidence type="ECO:0000313" key="8">
    <source>
        <dbReference type="EMBL" id="MDR6294588.1"/>
    </source>
</evidence>
<keyword evidence="9" id="KW-1185">Reference proteome</keyword>
<evidence type="ECO:0000259" key="7">
    <source>
        <dbReference type="Pfam" id="PF00482"/>
    </source>
</evidence>
<name>A0ABU1K143_9PROT</name>
<dbReference type="InterPro" id="IPR018076">
    <property type="entry name" value="T2SS_GspF_dom"/>
</dbReference>
<keyword evidence="3 6" id="KW-0812">Transmembrane</keyword>
<dbReference type="Gene3D" id="1.20.81.30">
    <property type="entry name" value="Type II secretion system (T2SS), domain F"/>
    <property type="match status" value="1"/>
</dbReference>
<dbReference type="PANTHER" id="PTHR35007">
    <property type="entry name" value="INTEGRAL MEMBRANE PROTEIN-RELATED"/>
    <property type="match status" value="1"/>
</dbReference>
<evidence type="ECO:0000256" key="4">
    <source>
        <dbReference type="ARBA" id="ARBA00022989"/>
    </source>
</evidence>
<evidence type="ECO:0000256" key="2">
    <source>
        <dbReference type="ARBA" id="ARBA00022475"/>
    </source>
</evidence>
<evidence type="ECO:0000256" key="3">
    <source>
        <dbReference type="ARBA" id="ARBA00022692"/>
    </source>
</evidence>
<feature type="transmembrane region" description="Helical" evidence="6">
    <location>
        <begin position="279"/>
        <end position="303"/>
    </location>
</feature>
<reference evidence="8 9" key="1">
    <citation type="submission" date="2023-07" db="EMBL/GenBank/DDBJ databases">
        <title>Sorghum-associated microbial communities from plants grown in Nebraska, USA.</title>
        <authorList>
            <person name="Schachtman D."/>
        </authorList>
    </citation>
    <scope>NUCLEOTIDE SEQUENCE [LARGE SCALE GENOMIC DNA]</scope>
    <source>
        <strain evidence="8 9">584</strain>
    </source>
</reference>
<feature type="transmembrane region" description="Helical" evidence="6">
    <location>
        <begin position="95"/>
        <end position="118"/>
    </location>
</feature>
<evidence type="ECO:0000313" key="9">
    <source>
        <dbReference type="Proteomes" id="UP001262410"/>
    </source>
</evidence>
<evidence type="ECO:0000256" key="5">
    <source>
        <dbReference type="ARBA" id="ARBA00023136"/>
    </source>
</evidence>
<dbReference type="Pfam" id="PF00482">
    <property type="entry name" value="T2SSF"/>
    <property type="match status" value="1"/>
</dbReference>
<keyword evidence="4 6" id="KW-1133">Transmembrane helix</keyword>
<feature type="domain" description="Type II secretion system protein GspF" evidence="7">
    <location>
        <begin position="166"/>
        <end position="293"/>
    </location>
</feature>
<feature type="transmembrane region" description="Helical" evidence="6">
    <location>
        <begin position="6"/>
        <end position="29"/>
    </location>
</feature>
<comment type="subcellular location">
    <subcellularLocation>
        <location evidence="1">Cell membrane</location>
        <topology evidence="1">Multi-pass membrane protein</topology>
    </subcellularLocation>
</comment>
<gene>
    <name evidence="8" type="ORF">E9232_007143</name>
</gene>
<dbReference type="PANTHER" id="PTHR35007:SF2">
    <property type="entry name" value="PILUS ASSEMBLE PROTEIN"/>
    <property type="match status" value="1"/>
</dbReference>
<organism evidence="8 9">
    <name type="scientific">Inquilinus ginsengisoli</name>
    <dbReference type="NCBI Taxonomy" id="363840"/>
    <lineage>
        <taxon>Bacteria</taxon>
        <taxon>Pseudomonadati</taxon>
        <taxon>Pseudomonadota</taxon>
        <taxon>Alphaproteobacteria</taxon>
        <taxon>Rhodospirillales</taxon>
        <taxon>Rhodospirillaceae</taxon>
        <taxon>Inquilinus</taxon>
    </lineage>
</organism>
<accession>A0ABU1K143</accession>
<dbReference type="InterPro" id="IPR042094">
    <property type="entry name" value="T2SS_GspF_sf"/>
</dbReference>
<comment type="caution">
    <text evidence="8">The sequence shown here is derived from an EMBL/GenBank/DDBJ whole genome shotgun (WGS) entry which is preliminary data.</text>
</comment>
<evidence type="ECO:0000256" key="1">
    <source>
        <dbReference type="ARBA" id="ARBA00004651"/>
    </source>
</evidence>
<keyword evidence="2" id="KW-1003">Cell membrane</keyword>
<proteinExistence type="predicted"/>
<dbReference type="Proteomes" id="UP001262410">
    <property type="component" value="Unassembled WGS sequence"/>
</dbReference>
<dbReference type="EMBL" id="JAVDPW010000022">
    <property type="protein sequence ID" value="MDR6294588.1"/>
    <property type="molecule type" value="Genomic_DNA"/>
</dbReference>
<feature type="transmembrane region" description="Helical" evidence="6">
    <location>
        <begin position="130"/>
        <end position="147"/>
    </location>
</feature>
<evidence type="ECO:0000256" key="6">
    <source>
        <dbReference type="SAM" id="Phobius"/>
    </source>
</evidence>
<sequence length="309" mass="33944">MPLPPFEFVVFVFIAASSVIFIGLGLRGIRHETRLNRRLTGLGERARDNGTGGVSTGGVSLGWLRPFERIFVAGSKDREEIARYLRAAGYYDPQAVLIFAALRLAAVIAVAAGTGLVLWLTGRWAGLARFYPLVGGAVVYLLAKFVLQWRASVRQRRVGAELPFLLDLLLLMLESGISLDQCFRSMAQSLDEAAPISRQAVAVMVEDIQRGMPYDQALDRWAERLGVAGIRELAAMFKQTLTHGTELGAALREFVKEFSEKRVSRARESIGRKTAKMTVVMIVFLMPALFIVLCGPAVVSLMANLTRTG</sequence>